<feature type="domain" description="G-protein coupled receptors family 1 profile" evidence="10">
    <location>
        <begin position="1"/>
        <end position="170"/>
    </location>
</feature>
<feature type="transmembrane region" description="Helical" evidence="9">
    <location>
        <begin position="75"/>
        <end position="95"/>
    </location>
</feature>
<evidence type="ECO:0000256" key="6">
    <source>
        <dbReference type="ARBA" id="ARBA00023170"/>
    </source>
</evidence>
<gene>
    <name evidence="11" type="ORF">MAR_030388</name>
</gene>
<keyword evidence="6" id="KW-0675">Receptor</keyword>
<dbReference type="EMBL" id="CP111021">
    <property type="protein sequence ID" value="WAR15794.1"/>
    <property type="molecule type" value="Genomic_DNA"/>
</dbReference>
<evidence type="ECO:0000256" key="3">
    <source>
        <dbReference type="ARBA" id="ARBA00022989"/>
    </source>
</evidence>
<dbReference type="Gene3D" id="1.20.1070.10">
    <property type="entry name" value="Rhodopsin 7-helix transmembrane proteins"/>
    <property type="match status" value="1"/>
</dbReference>
<dbReference type="PROSITE" id="PS50262">
    <property type="entry name" value="G_PROTEIN_RECEP_F1_2"/>
    <property type="match status" value="1"/>
</dbReference>
<keyword evidence="4" id="KW-0297">G-protein coupled receptor</keyword>
<keyword evidence="3 9" id="KW-1133">Transmembrane helix</keyword>
<evidence type="ECO:0000313" key="12">
    <source>
        <dbReference type="Proteomes" id="UP001164746"/>
    </source>
</evidence>
<keyword evidence="7" id="KW-0807">Transducer</keyword>
<keyword evidence="2 9" id="KW-0812">Transmembrane</keyword>
<name>A0ABY7F328_MYAAR</name>
<dbReference type="SUPFAM" id="SSF81321">
    <property type="entry name" value="Family A G protein-coupled receptor-like"/>
    <property type="match status" value="1"/>
</dbReference>
<dbReference type="CDD" id="cd00637">
    <property type="entry name" value="7tm_classA_rhodopsin-like"/>
    <property type="match status" value="1"/>
</dbReference>
<evidence type="ECO:0000313" key="11">
    <source>
        <dbReference type="EMBL" id="WAR15794.1"/>
    </source>
</evidence>
<evidence type="ECO:0000256" key="4">
    <source>
        <dbReference type="ARBA" id="ARBA00023040"/>
    </source>
</evidence>
<feature type="transmembrane region" description="Helical" evidence="9">
    <location>
        <begin position="129"/>
        <end position="150"/>
    </location>
</feature>
<sequence length="447" mass="48592">MADMSVCVVGIPYHVLDLTWILTYTHTPVCKLLSFLVSSCTLSSIFILLVVGLDRYLKVCRPLKYQIRDFGDRKACLIAVVLATISSIPNGFLYGTSSVYEYMKSYNITGVECFIDDAYLDSPLGIGYMGYKMLLFLLSVGFLVVIYGLIGRTIYQHDRMAITLERSAYRCFCCRVDNDNDDDMDYCEDGNDLDEIRMSALDVKNNTVRRSTEHLMDNDLDDLDGDASKHSPDASKISPDTSSKPINKKHGQSIVKQSKDKKDKHKKQLRETMIRHSPPGQKAKEKTTRKITLMMMTITTAVEGRLEATVGCTLAASVGCTLEAAVGCSLEATVECTLEATVGCTLEATVGCTLEAAVGCTLEAAVGCTLEATVGCTLEAAVECTLVATVGCTLEASVGGTMEDTVKYTLEAKVKYILEAAVKCTLEATVECTLEAAVGCTLETVFG</sequence>
<evidence type="ECO:0000256" key="9">
    <source>
        <dbReference type="SAM" id="Phobius"/>
    </source>
</evidence>
<evidence type="ECO:0000259" key="10">
    <source>
        <dbReference type="PROSITE" id="PS50262"/>
    </source>
</evidence>
<keyword evidence="12" id="KW-1185">Reference proteome</keyword>
<organism evidence="11 12">
    <name type="scientific">Mya arenaria</name>
    <name type="common">Soft-shell clam</name>
    <dbReference type="NCBI Taxonomy" id="6604"/>
    <lineage>
        <taxon>Eukaryota</taxon>
        <taxon>Metazoa</taxon>
        <taxon>Spiralia</taxon>
        <taxon>Lophotrochozoa</taxon>
        <taxon>Mollusca</taxon>
        <taxon>Bivalvia</taxon>
        <taxon>Autobranchia</taxon>
        <taxon>Heteroconchia</taxon>
        <taxon>Euheterodonta</taxon>
        <taxon>Imparidentia</taxon>
        <taxon>Neoheterodontei</taxon>
        <taxon>Myida</taxon>
        <taxon>Myoidea</taxon>
        <taxon>Myidae</taxon>
        <taxon>Mya</taxon>
    </lineage>
</organism>
<dbReference type="InterPro" id="IPR017452">
    <property type="entry name" value="GPCR_Rhodpsn_7TM"/>
</dbReference>
<dbReference type="PANTHER" id="PTHR24243">
    <property type="entry name" value="G-PROTEIN COUPLED RECEPTOR"/>
    <property type="match status" value="1"/>
</dbReference>
<dbReference type="PROSITE" id="PS00237">
    <property type="entry name" value="G_PROTEIN_RECEP_F1_1"/>
    <property type="match status" value="1"/>
</dbReference>
<keyword evidence="5 9" id="KW-0472">Membrane</keyword>
<dbReference type="Pfam" id="PF00001">
    <property type="entry name" value="7tm_1"/>
    <property type="match status" value="1"/>
</dbReference>
<feature type="region of interest" description="Disordered" evidence="8">
    <location>
        <begin position="212"/>
        <end position="272"/>
    </location>
</feature>
<feature type="transmembrane region" description="Helical" evidence="9">
    <location>
        <begin position="32"/>
        <end position="54"/>
    </location>
</feature>
<protein>
    <submittedName>
        <fullName evidence="11">AKAP5-like protein</fullName>
    </submittedName>
</protein>
<proteinExistence type="predicted"/>
<evidence type="ECO:0000256" key="8">
    <source>
        <dbReference type="SAM" id="MobiDB-lite"/>
    </source>
</evidence>
<accession>A0ABY7F328</accession>
<dbReference type="InterPro" id="IPR000276">
    <property type="entry name" value="GPCR_Rhodpsn"/>
</dbReference>
<evidence type="ECO:0000256" key="5">
    <source>
        <dbReference type="ARBA" id="ARBA00023136"/>
    </source>
</evidence>
<comment type="subcellular location">
    <subcellularLocation>
        <location evidence="1">Membrane</location>
        <topology evidence="1">Multi-pass membrane protein</topology>
    </subcellularLocation>
</comment>
<dbReference type="PANTHER" id="PTHR24243:SF208">
    <property type="entry name" value="PYROKININ-1 RECEPTOR"/>
    <property type="match status" value="1"/>
</dbReference>
<evidence type="ECO:0000256" key="7">
    <source>
        <dbReference type="ARBA" id="ARBA00023224"/>
    </source>
</evidence>
<reference evidence="11" key="1">
    <citation type="submission" date="2022-11" db="EMBL/GenBank/DDBJ databases">
        <title>Centuries of genome instability and evolution in soft-shell clam transmissible cancer (bioRxiv).</title>
        <authorList>
            <person name="Hart S.F.M."/>
            <person name="Yonemitsu M.A."/>
            <person name="Giersch R.M."/>
            <person name="Beal B.F."/>
            <person name="Arriagada G."/>
            <person name="Davis B.W."/>
            <person name="Ostrander E.A."/>
            <person name="Goff S.P."/>
            <person name="Metzger M.J."/>
        </authorList>
    </citation>
    <scope>NUCLEOTIDE SEQUENCE</scope>
    <source>
        <strain evidence="11">MELC-2E11</strain>
        <tissue evidence="11">Siphon/mantle</tissue>
    </source>
</reference>
<evidence type="ECO:0000256" key="2">
    <source>
        <dbReference type="ARBA" id="ARBA00022692"/>
    </source>
</evidence>
<dbReference type="Proteomes" id="UP001164746">
    <property type="component" value="Chromosome 10"/>
</dbReference>
<evidence type="ECO:0000256" key="1">
    <source>
        <dbReference type="ARBA" id="ARBA00004141"/>
    </source>
</evidence>